<dbReference type="InterPro" id="IPR018062">
    <property type="entry name" value="HTH_AraC-typ_CS"/>
</dbReference>
<name>A0ABS2N1D0_9BACI</name>
<evidence type="ECO:0000256" key="3">
    <source>
        <dbReference type="ARBA" id="ARBA00023163"/>
    </source>
</evidence>
<keyword evidence="1" id="KW-0805">Transcription regulation</keyword>
<evidence type="ECO:0000313" key="6">
    <source>
        <dbReference type="Proteomes" id="UP001296943"/>
    </source>
</evidence>
<comment type="caution">
    <text evidence="5">The sequence shown here is derived from an EMBL/GenBank/DDBJ whole genome shotgun (WGS) entry which is preliminary data.</text>
</comment>
<reference evidence="5 6" key="1">
    <citation type="submission" date="2021-01" db="EMBL/GenBank/DDBJ databases">
        <title>Genomic Encyclopedia of Type Strains, Phase IV (KMG-IV): sequencing the most valuable type-strain genomes for metagenomic binning, comparative biology and taxonomic classification.</title>
        <authorList>
            <person name="Goeker M."/>
        </authorList>
    </citation>
    <scope>NUCLEOTIDE SEQUENCE [LARGE SCALE GENOMIC DNA]</scope>
    <source>
        <strain evidence="5 6">DSM 23711</strain>
    </source>
</reference>
<dbReference type="InterPro" id="IPR009057">
    <property type="entry name" value="Homeodomain-like_sf"/>
</dbReference>
<organism evidence="5 6">
    <name type="scientific">Aquibacillus albus</name>
    <dbReference type="NCBI Taxonomy" id="1168171"/>
    <lineage>
        <taxon>Bacteria</taxon>
        <taxon>Bacillati</taxon>
        <taxon>Bacillota</taxon>
        <taxon>Bacilli</taxon>
        <taxon>Bacillales</taxon>
        <taxon>Bacillaceae</taxon>
        <taxon>Aquibacillus</taxon>
    </lineage>
</organism>
<dbReference type="Gene3D" id="1.10.10.60">
    <property type="entry name" value="Homeodomain-like"/>
    <property type="match status" value="2"/>
</dbReference>
<dbReference type="SMART" id="SM00342">
    <property type="entry name" value="HTH_ARAC"/>
    <property type="match status" value="1"/>
</dbReference>
<dbReference type="Pfam" id="PF12833">
    <property type="entry name" value="HTH_18"/>
    <property type="match status" value="1"/>
</dbReference>
<dbReference type="InterPro" id="IPR003313">
    <property type="entry name" value="AraC-bd"/>
</dbReference>
<dbReference type="Pfam" id="PF02311">
    <property type="entry name" value="AraC_binding"/>
    <property type="match status" value="1"/>
</dbReference>
<dbReference type="InterPro" id="IPR020449">
    <property type="entry name" value="Tscrpt_reg_AraC-type_HTH"/>
</dbReference>
<dbReference type="PROSITE" id="PS00041">
    <property type="entry name" value="HTH_ARAC_FAMILY_1"/>
    <property type="match status" value="1"/>
</dbReference>
<keyword evidence="2" id="KW-0238">DNA-binding</keyword>
<gene>
    <name evidence="5" type="ORF">JOC48_002364</name>
</gene>
<keyword evidence="3" id="KW-0804">Transcription</keyword>
<dbReference type="RefSeq" id="WP_204499845.1">
    <property type="nucleotide sequence ID" value="NZ_JAFBDR010000012.1"/>
</dbReference>
<protein>
    <submittedName>
        <fullName evidence="5">AraC-like DNA-binding protein</fullName>
    </submittedName>
</protein>
<dbReference type="InterPro" id="IPR037923">
    <property type="entry name" value="HTH-like"/>
</dbReference>
<dbReference type="Gene3D" id="2.60.120.280">
    <property type="entry name" value="Regulatory protein AraC"/>
    <property type="match status" value="1"/>
</dbReference>
<dbReference type="Proteomes" id="UP001296943">
    <property type="component" value="Unassembled WGS sequence"/>
</dbReference>
<dbReference type="PRINTS" id="PR00032">
    <property type="entry name" value="HTHARAC"/>
</dbReference>
<dbReference type="EMBL" id="JAFBDR010000012">
    <property type="protein sequence ID" value="MBM7571863.1"/>
    <property type="molecule type" value="Genomic_DNA"/>
</dbReference>
<dbReference type="PANTHER" id="PTHR43280:SF2">
    <property type="entry name" value="HTH-TYPE TRANSCRIPTIONAL REGULATOR EXSA"/>
    <property type="match status" value="1"/>
</dbReference>
<evidence type="ECO:0000256" key="2">
    <source>
        <dbReference type="ARBA" id="ARBA00023125"/>
    </source>
</evidence>
<keyword evidence="6" id="KW-1185">Reference proteome</keyword>
<dbReference type="PANTHER" id="PTHR43280">
    <property type="entry name" value="ARAC-FAMILY TRANSCRIPTIONAL REGULATOR"/>
    <property type="match status" value="1"/>
</dbReference>
<accession>A0ABS2N1D0</accession>
<dbReference type="PROSITE" id="PS01124">
    <property type="entry name" value="HTH_ARAC_FAMILY_2"/>
    <property type="match status" value="1"/>
</dbReference>
<evidence type="ECO:0000313" key="5">
    <source>
        <dbReference type="EMBL" id="MBM7571863.1"/>
    </source>
</evidence>
<dbReference type="SUPFAM" id="SSF51215">
    <property type="entry name" value="Regulatory protein AraC"/>
    <property type="match status" value="1"/>
</dbReference>
<dbReference type="InterPro" id="IPR018060">
    <property type="entry name" value="HTH_AraC"/>
</dbReference>
<proteinExistence type="predicted"/>
<dbReference type="SUPFAM" id="SSF46689">
    <property type="entry name" value="Homeodomain-like"/>
    <property type="match status" value="2"/>
</dbReference>
<evidence type="ECO:0000256" key="1">
    <source>
        <dbReference type="ARBA" id="ARBA00023015"/>
    </source>
</evidence>
<evidence type="ECO:0000259" key="4">
    <source>
        <dbReference type="PROSITE" id="PS01124"/>
    </source>
</evidence>
<sequence>MISISGNALDYWNEHGIEDNERLLAVNCCGYQKLITKDLTRQRDNGRVDFQIIYIVGGQGTFYFENKHTYVSSGQIVVYSPNQSQHYSYYARDYTEAYWIHFTGYAAQEYLEQFGLLNSSIHTVGMMNEVVALFEKIIYELNMNKPLSEHMTTANLIELLTLLGRKLQNKGNRLKSDYHEDINNIIQIMHEQYNKNLIIEDLAKMCSLSIYRFIHKFKAVTGTTPIKYITSVRINEAKSLLSETSLSVQEVASVVGYHNPLYFSRVFRNAVGMPPSSYKEQFH</sequence>
<feature type="domain" description="HTH araC/xylS-type" evidence="4">
    <location>
        <begin position="183"/>
        <end position="281"/>
    </location>
</feature>